<dbReference type="AlphaFoldDB" id="A0AAU7JUV4"/>
<organism evidence="2">
    <name type="scientific">Pedococcus sp. KACC 23699</name>
    <dbReference type="NCBI Taxonomy" id="3149228"/>
    <lineage>
        <taxon>Bacteria</taxon>
        <taxon>Bacillati</taxon>
        <taxon>Actinomycetota</taxon>
        <taxon>Actinomycetes</taxon>
        <taxon>Micrococcales</taxon>
        <taxon>Intrasporangiaceae</taxon>
        <taxon>Pedococcus</taxon>
    </lineage>
</organism>
<accession>A0AAU7JUV4</accession>
<evidence type="ECO:0000313" key="2">
    <source>
        <dbReference type="EMBL" id="XBO43955.1"/>
    </source>
</evidence>
<proteinExistence type="predicted"/>
<feature type="transmembrane region" description="Helical" evidence="1">
    <location>
        <begin position="141"/>
        <end position="159"/>
    </location>
</feature>
<keyword evidence="1" id="KW-1133">Transmembrane helix</keyword>
<feature type="transmembrane region" description="Helical" evidence="1">
    <location>
        <begin position="108"/>
        <end position="129"/>
    </location>
</feature>
<dbReference type="EMBL" id="CP157483">
    <property type="protein sequence ID" value="XBO43955.1"/>
    <property type="molecule type" value="Genomic_DNA"/>
</dbReference>
<dbReference type="Gene3D" id="1.10.1760.20">
    <property type="match status" value="1"/>
</dbReference>
<keyword evidence="1" id="KW-0472">Membrane</keyword>
<keyword evidence="1" id="KW-0812">Transmembrane</keyword>
<gene>
    <name evidence="2" type="ORF">ABEG17_01090</name>
</gene>
<evidence type="ECO:0000256" key="1">
    <source>
        <dbReference type="SAM" id="Phobius"/>
    </source>
</evidence>
<reference evidence="2" key="1">
    <citation type="submission" date="2024-05" db="EMBL/GenBank/DDBJ databases">
        <authorList>
            <person name="Kim S."/>
            <person name="Heo J."/>
            <person name="Choi H."/>
            <person name="Choi Y."/>
            <person name="Kwon S.-W."/>
            <person name="Kim Y."/>
        </authorList>
    </citation>
    <scope>NUCLEOTIDE SEQUENCE</scope>
    <source>
        <strain evidence="2">KACC 23699</strain>
    </source>
</reference>
<name>A0AAU7JUV4_9MICO</name>
<evidence type="ECO:0008006" key="3">
    <source>
        <dbReference type="Google" id="ProtNLM"/>
    </source>
</evidence>
<dbReference type="RefSeq" id="WP_406831407.1">
    <property type="nucleotide sequence ID" value="NZ_CP157483.1"/>
</dbReference>
<feature type="transmembrane region" description="Helical" evidence="1">
    <location>
        <begin position="78"/>
        <end position="96"/>
    </location>
</feature>
<protein>
    <recommendedName>
        <fullName evidence="3">Rod shape-determining protein MreD</fullName>
    </recommendedName>
</protein>
<sequence length="169" mass="16799">MSTAVRPLVGTGRVRVARGLALVALAVASAALAARTPLLLPDLVLPVVVAGALVAGPSRGALTGLAAGWLVDLVPPGAVVLGAGALTYAACGLLAGAGRREGLASWRWVAVVATLACAAQTAGGVLTALLAGSSVSMRDSVVRLVLTTLLCVVVVPVLVRAEQRLRARS</sequence>